<evidence type="ECO:0000313" key="2">
    <source>
        <dbReference type="EMBL" id="GGD56880.1"/>
    </source>
</evidence>
<dbReference type="RefSeq" id="WP_229750107.1">
    <property type="nucleotide sequence ID" value="NZ_BMHP01000001.1"/>
</dbReference>
<organism evidence="2 3">
    <name type="scientific">Paenibacillus nasutitermitis</name>
    <dbReference type="NCBI Taxonomy" id="1652958"/>
    <lineage>
        <taxon>Bacteria</taxon>
        <taxon>Bacillati</taxon>
        <taxon>Bacillota</taxon>
        <taxon>Bacilli</taxon>
        <taxon>Bacillales</taxon>
        <taxon>Paenibacillaceae</taxon>
        <taxon>Paenibacillus</taxon>
    </lineage>
</organism>
<sequence>MNPEIKIRQMAETDVAKVYQELSEHDIRKPLEYVQTCWEGNKTGERITLIAEYDGRFAGWLHLLTKSYYPFFAEQGIPEINNFDVVPPLRRLGIGNALMDTVEQIAFDRYGIVGIGVGLYSSYGNAQRIYAKRGYIPDGREIMYHGEPPELGSYVEVGHDLALYMTKSPITQNKME</sequence>
<dbReference type="CDD" id="cd04301">
    <property type="entry name" value="NAT_SF"/>
    <property type="match status" value="1"/>
</dbReference>
<dbReference type="InterPro" id="IPR000182">
    <property type="entry name" value="GNAT_dom"/>
</dbReference>
<dbReference type="AlphaFoldDB" id="A0A916YQU4"/>
<gene>
    <name evidence="2" type="ORF">GCM10010911_13300</name>
</gene>
<evidence type="ECO:0000313" key="3">
    <source>
        <dbReference type="Proteomes" id="UP000612456"/>
    </source>
</evidence>
<reference evidence="2" key="2">
    <citation type="submission" date="2020-09" db="EMBL/GenBank/DDBJ databases">
        <authorList>
            <person name="Sun Q."/>
            <person name="Zhou Y."/>
        </authorList>
    </citation>
    <scope>NUCLEOTIDE SEQUENCE</scope>
    <source>
        <strain evidence="2">CGMCC 1.15178</strain>
    </source>
</reference>
<keyword evidence="3" id="KW-1185">Reference proteome</keyword>
<evidence type="ECO:0000259" key="1">
    <source>
        <dbReference type="PROSITE" id="PS51186"/>
    </source>
</evidence>
<reference evidence="2" key="1">
    <citation type="journal article" date="2014" name="Int. J. Syst. Evol. Microbiol.">
        <title>Complete genome sequence of Corynebacterium casei LMG S-19264T (=DSM 44701T), isolated from a smear-ripened cheese.</title>
        <authorList>
            <consortium name="US DOE Joint Genome Institute (JGI-PGF)"/>
            <person name="Walter F."/>
            <person name="Albersmeier A."/>
            <person name="Kalinowski J."/>
            <person name="Ruckert C."/>
        </authorList>
    </citation>
    <scope>NUCLEOTIDE SEQUENCE</scope>
    <source>
        <strain evidence="2">CGMCC 1.15178</strain>
    </source>
</reference>
<dbReference type="GO" id="GO:0016747">
    <property type="term" value="F:acyltransferase activity, transferring groups other than amino-acyl groups"/>
    <property type="evidence" value="ECO:0007669"/>
    <property type="project" value="InterPro"/>
</dbReference>
<accession>A0A916YQU4</accession>
<protein>
    <submittedName>
        <fullName evidence="2">N-acetyltransferase</fullName>
    </submittedName>
</protein>
<dbReference type="SUPFAM" id="SSF55729">
    <property type="entry name" value="Acyl-CoA N-acyltransferases (Nat)"/>
    <property type="match status" value="1"/>
</dbReference>
<dbReference type="InterPro" id="IPR016181">
    <property type="entry name" value="Acyl_CoA_acyltransferase"/>
</dbReference>
<proteinExistence type="predicted"/>
<name>A0A916YQU4_9BACL</name>
<dbReference type="Proteomes" id="UP000612456">
    <property type="component" value="Unassembled WGS sequence"/>
</dbReference>
<comment type="caution">
    <text evidence="2">The sequence shown here is derived from an EMBL/GenBank/DDBJ whole genome shotgun (WGS) entry which is preliminary data.</text>
</comment>
<dbReference type="EMBL" id="BMHP01000001">
    <property type="protein sequence ID" value="GGD56880.1"/>
    <property type="molecule type" value="Genomic_DNA"/>
</dbReference>
<feature type="domain" description="N-acetyltransferase" evidence="1">
    <location>
        <begin position="5"/>
        <end position="170"/>
    </location>
</feature>
<dbReference type="Pfam" id="PF00583">
    <property type="entry name" value="Acetyltransf_1"/>
    <property type="match status" value="1"/>
</dbReference>
<dbReference type="Gene3D" id="3.40.630.30">
    <property type="match status" value="1"/>
</dbReference>
<dbReference type="PROSITE" id="PS51186">
    <property type="entry name" value="GNAT"/>
    <property type="match status" value="1"/>
</dbReference>